<proteinExistence type="predicted"/>
<dbReference type="Pfam" id="PF10706">
    <property type="entry name" value="Aminoglyc_resit"/>
    <property type="match status" value="1"/>
</dbReference>
<accession>A0A495IYQ1</accession>
<dbReference type="EMBL" id="RBKU01000001">
    <property type="protein sequence ID" value="RKR81198.1"/>
    <property type="molecule type" value="Genomic_DNA"/>
</dbReference>
<dbReference type="AlphaFoldDB" id="A0A495IYQ1"/>
<dbReference type="OrthoDB" id="8447821at2"/>
<gene>
    <name evidence="1" type="ORF">BDD43_1343</name>
</gene>
<protein>
    <recommendedName>
        <fullName evidence="3">Nucleotidyltransferase AbiEii toxin of type IV toxin-antitoxin system</fullName>
    </recommendedName>
</protein>
<evidence type="ECO:0008006" key="3">
    <source>
        <dbReference type="Google" id="ProtNLM"/>
    </source>
</evidence>
<dbReference type="InterPro" id="IPR043519">
    <property type="entry name" value="NT_sf"/>
</dbReference>
<organism evidence="1 2">
    <name type="scientific">Mucilaginibacter gracilis</name>
    <dbReference type="NCBI Taxonomy" id="423350"/>
    <lineage>
        <taxon>Bacteria</taxon>
        <taxon>Pseudomonadati</taxon>
        <taxon>Bacteroidota</taxon>
        <taxon>Sphingobacteriia</taxon>
        <taxon>Sphingobacteriales</taxon>
        <taxon>Sphingobacteriaceae</taxon>
        <taxon>Mucilaginibacter</taxon>
    </lineage>
</organism>
<comment type="caution">
    <text evidence="1">The sequence shown here is derived from an EMBL/GenBank/DDBJ whole genome shotgun (WGS) entry which is preliminary data.</text>
</comment>
<keyword evidence="2" id="KW-1185">Reference proteome</keyword>
<sequence>MDKLQVIKTLTGLHHLLYPINRPWFVIGTTSLMLTGYPVEPNDIDILTDKQTAEAIDAILNSFKVPVELKDEGKFRSAFSRYLMSGVSVELMGNLQVATAGG</sequence>
<name>A0A495IYQ1_9SPHI</name>
<dbReference type="InterPro" id="IPR019646">
    <property type="entry name" value="Aminoglyc_AdlTrfase"/>
</dbReference>
<dbReference type="Proteomes" id="UP000268007">
    <property type="component" value="Unassembled WGS sequence"/>
</dbReference>
<dbReference type="Gene3D" id="3.30.460.40">
    <property type="match status" value="1"/>
</dbReference>
<evidence type="ECO:0000313" key="2">
    <source>
        <dbReference type="Proteomes" id="UP000268007"/>
    </source>
</evidence>
<dbReference type="SUPFAM" id="SSF81301">
    <property type="entry name" value="Nucleotidyltransferase"/>
    <property type="match status" value="1"/>
</dbReference>
<dbReference type="RefSeq" id="WP_121196917.1">
    <property type="nucleotide sequence ID" value="NZ_RBKU01000001.1"/>
</dbReference>
<reference evidence="1 2" key="1">
    <citation type="submission" date="2018-10" db="EMBL/GenBank/DDBJ databases">
        <title>Genomic Encyclopedia of Archaeal and Bacterial Type Strains, Phase II (KMG-II): from individual species to whole genera.</title>
        <authorList>
            <person name="Goeker M."/>
        </authorList>
    </citation>
    <scope>NUCLEOTIDE SEQUENCE [LARGE SCALE GENOMIC DNA]</scope>
    <source>
        <strain evidence="1 2">DSM 18602</strain>
    </source>
</reference>
<evidence type="ECO:0000313" key="1">
    <source>
        <dbReference type="EMBL" id="RKR81198.1"/>
    </source>
</evidence>